<evidence type="ECO:0000256" key="3">
    <source>
        <dbReference type="SAM" id="MobiDB-lite"/>
    </source>
</evidence>
<protein>
    <submittedName>
        <fullName evidence="5">TetR family transcriptional regulator</fullName>
    </submittedName>
</protein>
<dbReference type="GO" id="GO:0003677">
    <property type="term" value="F:DNA binding"/>
    <property type="evidence" value="ECO:0007669"/>
    <property type="project" value="UniProtKB-UniRule"/>
</dbReference>
<dbReference type="InterPro" id="IPR001647">
    <property type="entry name" value="HTH_TetR"/>
</dbReference>
<dbReference type="EMBL" id="JAPDNT010000026">
    <property type="protein sequence ID" value="MCW3476900.1"/>
    <property type="molecule type" value="Genomic_DNA"/>
</dbReference>
<dbReference type="InterPro" id="IPR041474">
    <property type="entry name" value="NicS_C"/>
</dbReference>
<proteinExistence type="predicted"/>
<evidence type="ECO:0000256" key="1">
    <source>
        <dbReference type="ARBA" id="ARBA00023125"/>
    </source>
</evidence>
<dbReference type="PANTHER" id="PTHR30328">
    <property type="entry name" value="TRANSCRIPTIONAL REPRESSOR"/>
    <property type="match status" value="1"/>
</dbReference>
<evidence type="ECO:0000313" key="6">
    <source>
        <dbReference type="Proteomes" id="UP001165679"/>
    </source>
</evidence>
<dbReference type="SUPFAM" id="SSF48498">
    <property type="entry name" value="Tetracyclin repressor-like, C-terminal domain"/>
    <property type="match status" value="1"/>
</dbReference>
<dbReference type="Pfam" id="PF00440">
    <property type="entry name" value="TetR_N"/>
    <property type="match status" value="1"/>
</dbReference>
<feature type="domain" description="HTH tetR-type" evidence="4">
    <location>
        <begin position="22"/>
        <end position="82"/>
    </location>
</feature>
<accession>A0AA42CJI4</accession>
<feature type="region of interest" description="Disordered" evidence="3">
    <location>
        <begin position="1"/>
        <end position="23"/>
    </location>
</feature>
<reference evidence="5" key="1">
    <citation type="submission" date="2022-09" db="EMBL/GenBank/DDBJ databases">
        <title>Rhodovastum sp. nov. RN2-1 isolated from soil in Seongnam, South Korea.</title>
        <authorList>
            <person name="Le N.T."/>
        </authorList>
    </citation>
    <scope>NUCLEOTIDE SEQUENCE</scope>
    <source>
        <strain evidence="5">RN2-1</strain>
    </source>
</reference>
<dbReference type="InterPro" id="IPR050109">
    <property type="entry name" value="HTH-type_TetR-like_transc_reg"/>
</dbReference>
<name>A0AA42CJI4_9PROT</name>
<dbReference type="PANTHER" id="PTHR30328:SF54">
    <property type="entry name" value="HTH-TYPE TRANSCRIPTIONAL REPRESSOR SCO4008"/>
    <property type="match status" value="1"/>
</dbReference>
<dbReference type="InterPro" id="IPR036271">
    <property type="entry name" value="Tet_transcr_reg_TetR-rel_C_sf"/>
</dbReference>
<evidence type="ECO:0000313" key="5">
    <source>
        <dbReference type="EMBL" id="MCW3476900.1"/>
    </source>
</evidence>
<keyword evidence="6" id="KW-1185">Reference proteome</keyword>
<organism evidence="5 6">
    <name type="scientific">Limobrevibacterium gyesilva</name>
    <dbReference type="NCBI Taxonomy" id="2991712"/>
    <lineage>
        <taxon>Bacteria</taxon>
        <taxon>Pseudomonadati</taxon>
        <taxon>Pseudomonadota</taxon>
        <taxon>Alphaproteobacteria</taxon>
        <taxon>Acetobacterales</taxon>
        <taxon>Acetobacteraceae</taxon>
        <taxon>Limobrevibacterium</taxon>
    </lineage>
</organism>
<feature type="DNA-binding region" description="H-T-H motif" evidence="2">
    <location>
        <begin position="45"/>
        <end position="64"/>
    </location>
</feature>
<evidence type="ECO:0000256" key="2">
    <source>
        <dbReference type="PROSITE-ProRule" id="PRU00335"/>
    </source>
</evidence>
<feature type="compositionally biased region" description="Basic and acidic residues" evidence="3">
    <location>
        <begin position="12"/>
        <end position="23"/>
    </location>
</feature>
<dbReference type="Pfam" id="PF17938">
    <property type="entry name" value="TetR_C_29"/>
    <property type="match status" value="1"/>
</dbReference>
<dbReference type="SUPFAM" id="SSF46689">
    <property type="entry name" value="Homeodomain-like"/>
    <property type="match status" value="1"/>
</dbReference>
<dbReference type="InterPro" id="IPR009057">
    <property type="entry name" value="Homeodomain-like_sf"/>
</dbReference>
<evidence type="ECO:0000259" key="4">
    <source>
        <dbReference type="PROSITE" id="PS50977"/>
    </source>
</evidence>
<dbReference type="AlphaFoldDB" id="A0AA42CJI4"/>
<dbReference type="Proteomes" id="UP001165679">
    <property type="component" value="Unassembled WGS sequence"/>
</dbReference>
<dbReference type="PRINTS" id="PR00455">
    <property type="entry name" value="HTHTETR"/>
</dbReference>
<dbReference type="Gene3D" id="1.10.357.10">
    <property type="entry name" value="Tetracycline Repressor, domain 2"/>
    <property type="match status" value="1"/>
</dbReference>
<sequence>MPEAEMQANAGDENRRRSRDPEQTRRDILDAAIAEFSEHGLSGARVDAIAARTRTTVRMIYYYFGSKEGLYRTVLEQSYGAMRKAEAGLALHGLAPADAIRRLVEFVFDYQEAHPEFTRLVSIENIHRARHLAVSETIQKQNATVMEALAAILERGQEQGVFRKDAAPLGLHMLMTAFCFFRVSNRYTLGTIFRDDPLSPALRAAHKEMAVASVLGYLQAGATAPAPHQGRQPQGARRKA</sequence>
<comment type="caution">
    <text evidence="5">The sequence shown here is derived from an EMBL/GenBank/DDBJ whole genome shotgun (WGS) entry which is preliminary data.</text>
</comment>
<reference evidence="5" key="2">
    <citation type="submission" date="2022-10" db="EMBL/GenBank/DDBJ databases">
        <authorList>
            <person name="Trinh H.N."/>
        </authorList>
    </citation>
    <scope>NUCLEOTIDE SEQUENCE</scope>
    <source>
        <strain evidence="5">RN2-1</strain>
    </source>
</reference>
<keyword evidence="1 2" id="KW-0238">DNA-binding</keyword>
<dbReference type="PROSITE" id="PS50977">
    <property type="entry name" value="HTH_TETR_2"/>
    <property type="match status" value="1"/>
</dbReference>
<gene>
    <name evidence="5" type="ORF">OL599_20235</name>
</gene>